<sequence>MSTKTPERDTTADKPGFRLGQTEVVAVVLLVILLSQRWLLPLLDHDLFNTWGTIFVAIVVQSAPFLLGGVLLSAVISTFLSEKALSRIVPKRPALGVPVAGLAGIGLPGCECAAVPVTNSLIRRGVTPAVALTFLLAAPAVNPAVLVSTAVAFPGQPMMVLARFLASLITAVGVGWIMLARGKLLLERLTDLGRDEHAHERSFLGNVSHDFLHASGFLVLGAMLAAAVNTFVPRSVVNTVAGQAVLGIATLALFAFIVALCSESDAFVAASFTAFSDTARLVFLVVGPAMDIKLASMEAGQFGMGFALRFVPLVIITAVASAVGVGWWLL</sequence>
<dbReference type="Proteomes" id="UP000033772">
    <property type="component" value="Unassembled WGS sequence"/>
</dbReference>
<feature type="transmembrane region" description="Helical" evidence="7">
    <location>
        <begin position="129"/>
        <end position="153"/>
    </location>
</feature>
<dbReference type="OrthoDB" id="9810876at2"/>
<keyword evidence="5 7" id="KW-1133">Transmembrane helix</keyword>
<feature type="transmembrane region" description="Helical" evidence="7">
    <location>
        <begin position="51"/>
        <end position="81"/>
    </location>
</feature>
<dbReference type="PANTHER" id="PTHR34184">
    <property type="entry name" value="UPF0718 PROTEIN YCGR"/>
    <property type="match status" value="1"/>
</dbReference>
<keyword evidence="6 7" id="KW-0472">Membrane</keyword>
<feature type="transmembrane region" description="Helical" evidence="7">
    <location>
        <begin position="211"/>
        <end position="232"/>
    </location>
</feature>
<dbReference type="Pfam" id="PF03773">
    <property type="entry name" value="ArsP_1"/>
    <property type="match status" value="1"/>
</dbReference>
<feature type="transmembrane region" description="Helical" evidence="7">
    <location>
        <begin position="306"/>
        <end position="329"/>
    </location>
</feature>
<keyword evidence="9" id="KW-1185">Reference proteome</keyword>
<dbReference type="STRING" id="1844.UG56_000590"/>
<feature type="transmembrane region" description="Helical" evidence="7">
    <location>
        <begin position="160"/>
        <end position="179"/>
    </location>
</feature>
<organism evidence="8 9">
    <name type="scientific">Nocardioides luteus</name>
    <dbReference type="NCBI Taxonomy" id="1844"/>
    <lineage>
        <taxon>Bacteria</taxon>
        <taxon>Bacillati</taxon>
        <taxon>Actinomycetota</taxon>
        <taxon>Actinomycetes</taxon>
        <taxon>Propionibacteriales</taxon>
        <taxon>Nocardioidaceae</taxon>
        <taxon>Nocardioides</taxon>
    </lineage>
</organism>
<comment type="subcellular location">
    <subcellularLocation>
        <location evidence="1">Cell membrane</location>
        <topology evidence="1">Multi-pass membrane protein</topology>
    </subcellularLocation>
</comment>
<feature type="transmembrane region" description="Helical" evidence="7">
    <location>
        <begin position="21"/>
        <end position="39"/>
    </location>
</feature>
<comment type="similarity">
    <text evidence="2">Belongs to the UPF0718 family.</text>
</comment>
<evidence type="ECO:0000313" key="9">
    <source>
        <dbReference type="Proteomes" id="UP000033772"/>
    </source>
</evidence>
<dbReference type="RefSeq" id="WP_045547222.1">
    <property type="nucleotide sequence ID" value="NZ_JZDQ02000001.1"/>
</dbReference>
<dbReference type="AlphaFoldDB" id="A0A1J4NB96"/>
<keyword evidence="3" id="KW-1003">Cell membrane</keyword>
<evidence type="ECO:0000256" key="7">
    <source>
        <dbReference type="SAM" id="Phobius"/>
    </source>
</evidence>
<dbReference type="InterPro" id="IPR005524">
    <property type="entry name" value="DUF318"/>
</dbReference>
<dbReference type="EMBL" id="JZDQ02000001">
    <property type="protein sequence ID" value="OIJ28762.1"/>
    <property type="molecule type" value="Genomic_DNA"/>
</dbReference>
<accession>A0A1J4NB96</accession>
<evidence type="ECO:0000256" key="4">
    <source>
        <dbReference type="ARBA" id="ARBA00022692"/>
    </source>
</evidence>
<proteinExistence type="inferred from homology"/>
<gene>
    <name evidence="8" type="ORF">UG56_000590</name>
</gene>
<name>A0A1J4NB96_9ACTN</name>
<evidence type="ECO:0000256" key="5">
    <source>
        <dbReference type="ARBA" id="ARBA00022989"/>
    </source>
</evidence>
<evidence type="ECO:0000256" key="3">
    <source>
        <dbReference type="ARBA" id="ARBA00022475"/>
    </source>
</evidence>
<evidence type="ECO:0000256" key="2">
    <source>
        <dbReference type="ARBA" id="ARBA00006386"/>
    </source>
</evidence>
<feature type="transmembrane region" description="Helical" evidence="7">
    <location>
        <begin position="239"/>
        <end position="260"/>
    </location>
</feature>
<keyword evidence="4 7" id="KW-0812">Transmembrane</keyword>
<dbReference type="GO" id="GO:0005886">
    <property type="term" value="C:plasma membrane"/>
    <property type="evidence" value="ECO:0007669"/>
    <property type="project" value="UniProtKB-SubCell"/>
</dbReference>
<evidence type="ECO:0008006" key="10">
    <source>
        <dbReference type="Google" id="ProtNLM"/>
    </source>
</evidence>
<protein>
    <recommendedName>
        <fullName evidence="10">Permease</fullName>
    </recommendedName>
</protein>
<evidence type="ECO:0000256" key="6">
    <source>
        <dbReference type="ARBA" id="ARBA00023136"/>
    </source>
</evidence>
<dbReference type="InterPro" id="IPR052923">
    <property type="entry name" value="UPF0718"/>
</dbReference>
<evidence type="ECO:0000256" key="1">
    <source>
        <dbReference type="ARBA" id="ARBA00004651"/>
    </source>
</evidence>
<comment type="caution">
    <text evidence="8">The sequence shown here is derived from an EMBL/GenBank/DDBJ whole genome shotgun (WGS) entry which is preliminary data.</text>
</comment>
<dbReference type="PANTHER" id="PTHR34184:SF4">
    <property type="entry name" value="UPF0718 PROTEIN YCGR"/>
    <property type="match status" value="1"/>
</dbReference>
<feature type="transmembrane region" description="Helical" evidence="7">
    <location>
        <begin position="93"/>
        <end position="117"/>
    </location>
</feature>
<reference evidence="8" key="1">
    <citation type="submission" date="2016-10" db="EMBL/GenBank/DDBJ databases">
        <title>Draft Genome Sequence of Nocardioides luteus Strain BAFB, an Alkane-Degrading Bacterium Isolated from JP-7 Polluted Soil.</title>
        <authorList>
            <person name="Brown L."/>
            <person name="Ruiz O.N."/>
            <person name="Gunasekera T."/>
        </authorList>
    </citation>
    <scope>NUCLEOTIDE SEQUENCE [LARGE SCALE GENOMIC DNA]</scope>
    <source>
        <strain evidence="8">BAFB</strain>
    </source>
</reference>
<evidence type="ECO:0000313" key="8">
    <source>
        <dbReference type="EMBL" id="OIJ28762.1"/>
    </source>
</evidence>